<keyword evidence="6 8" id="KW-0368">Histidine biosynthesis</keyword>
<evidence type="ECO:0000259" key="9">
    <source>
        <dbReference type="Pfam" id="PF02811"/>
    </source>
</evidence>
<dbReference type="PANTHER" id="PTHR21039:SF0">
    <property type="entry name" value="HISTIDINOL-PHOSPHATASE"/>
    <property type="match status" value="1"/>
</dbReference>
<dbReference type="GO" id="GO:0004401">
    <property type="term" value="F:histidinol-phosphatase activity"/>
    <property type="evidence" value="ECO:0007669"/>
    <property type="project" value="UniProtKB-UniRule"/>
</dbReference>
<dbReference type="PANTHER" id="PTHR21039">
    <property type="entry name" value="HISTIDINOL PHOSPHATASE-RELATED"/>
    <property type="match status" value="1"/>
</dbReference>
<evidence type="ECO:0000313" key="10">
    <source>
        <dbReference type="EMBL" id="RNA70364.1"/>
    </source>
</evidence>
<dbReference type="InterPro" id="IPR016195">
    <property type="entry name" value="Pol/histidinol_Pase-like"/>
</dbReference>
<dbReference type="CDD" id="cd12110">
    <property type="entry name" value="PHP_HisPPase_Hisj_like"/>
    <property type="match status" value="1"/>
</dbReference>
<evidence type="ECO:0000313" key="11">
    <source>
        <dbReference type="Proteomes" id="UP000278746"/>
    </source>
</evidence>
<evidence type="ECO:0000256" key="7">
    <source>
        <dbReference type="ARBA" id="ARBA00049158"/>
    </source>
</evidence>
<protein>
    <recommendedName>
        <fullName evidence="3 8">Histidinol-phosphatase</fullName>
        <shortName evidence="8">HolPase</shortName>
        <ecNumber evidence="3 8">3.1.3.15</ecNumber>
    </recommendedName>
</protein>
<keyword evidence="5 8" id="KW-0378">Hydrolase</keyword>
<dbReference type="InterPro" id="IPR010140">
    <property type="entry name" value="Histidinol_P_phosphatase_HisJ"/>
</dbReference>
<feature type="domain" description="PHP" evidence="9">
    <location>
        <begin position="5"/>
        <end position="214"/>
    </location>
</feature>
<dbReference type="InterPro" id="IPR004013">
    <property type="entry name" value="PHP_dom"/>
</dbReference>
<reference evidence="10 11" key="1">
    <citation type="submission" date="2018-10" db="EMBL/GenBank/DDBJ databases">
        <title>Bacillus Keqinensis sp. nov., a moderately halophilic bacterium isolated from a saline-alkaline lake.</title>
        <authorList>
            <person name="Wang H."/>
        </authorList>
    </citation>
    <scope>NUCLEOTIDE SEQUENCE [LARGE SCALE GENOMIC DNA]</scope>
    <source>
        <strain evidence="10 11">KQ-3</strain>
    </source>
</reference>
<evidence type="ECO:0000256" key="5">
    <source>
        <dbReference type="ARBA" id="ARBA00022801"/>
    </source>
</evidence>
<dbReference type="AlphaFoldDB" id="A0A3M7U037"/>
<proteinExistence type="inferred from homology"/>
<evidence type="ECO:0000256" key="3">
    <source>
        <dbReference type="ARBA" id="ARBA00013085"/>
    </source>
</evidence>
<dbReference type="GO" id="GO:0000105">
    <property type="term" value="P:L-histidine biosynthetic process"/>
    <property type="evidence" value="ECO:0007669"/>
    <property type="project" value="UniProtKB-UniRule"/>
</dbReference>
<comment type="caution">
    <text evidence="10">The sequence shown here is derived from an EMBL/GenBank/DDBJ whole genome shotgun (WGS) entry which is preliminary data.</text>
</comment>
<evidence type="ECO:0000256" key="4">
    <source>
        <dbReference type="ARBA" id="ARBA00022605"/>
    </source>
</evidence>
<gene>
    <name evidence="10" type="primary">hisJ</name>
    <name evidence="10" type="ORF">EBO34_10680</name>
</gene>
<dbReference type="Proteomes" id="UP000278746">
    <property type="component" value="Unassembled WGS sequence"/>
</dbReference>
<accession>A0A3M7U037</accession>
<name>A0A3M7U037_9BACI</name>
<dbReference type="Gene3D" id="3.20.20.140">
    <property type="entry name" value="Metal-dependent hydrolases"/>
    <property type="match status" value="1"/>
</dbReference>
<dbReference type="SUPFAM" id="SSF89550">
    <property type="entry name" value="PHP domain-like"/>
    <property type="match status" value="1"/>
</dbReference>
<sequence length="276" mass="31029">MIEYDGHVHSPFCPHGTKDTFEDYIKQAVKLGCKGMTFTEHAPLPPSFDDPVPDKDSAMDLSDLNHYITELQNLKEKYKNELDIRIGLEVDYIEAYEEETRLFLNEVGPVLDDAILSVHFLKINDRYTCLDYSPGMFNEAITASGSLEAVYDRYFSTVLSSIKADLGSYKPNRIGHITLVKKFQKRFPASFPCLQKVLPILTEVKKHSMTLDVNGAGFIKPLCGESYPSSDVLRKAAEMKIPCVYGSDSHSYKQLGSGYVKLKDQVPLTPPAVYPE</sequence>
<dbReference type="Pfam" id="PF13263">
    <property type="entry name" value="PHP_C"/>
    <property type="match status" value="1"/>
</dbReference>
<dbReference type="Pfam" id="PF02811">
    <property type="entry name" value="PHP"/>
    <property type="match status" value="1"/>
</dbReference>
<keyword evidence="4 8" id="KW-0028">Amino-acid biosynthesis</keyword>
<evidence type="ECO:0000256" key="1">
    <source>
        <dbReference type="ARBA" id="ARBA00004970"/>
    </source>
</evidence>
<dbReference type="UniPathway" id="UPA00031">
    <property type="reaction ID" value="UER00013"/>
</dbReference>
<comment type="pathway">
    <text evidence="1 8">Amino-acid biosynthesis; L-histidine biosynthesis; L-histidine from 5-phospho-alpha-D-ribose 1-diphosphate: step 8/9.</text>
</comment>
<dbReference type="RefSeq" id="WP_122898081.1">
    <property type="nucleotide sequence ID" value="NZ_RHIB01000001.1"/>
</dbReference>
<evidence type="ECO:0000256" key="6">
    <source>
        <dbReference type="ARBA" id="ARBA00023102"/>
    </source>
</evidence>
<dbReference type="NCBIfam" id="TIGR01856">
    <property type="entry name" value="hisJ_fam"/>
    <property type="match status" value="1"/>
</dbReference>
<dbReference type="EC" id="3.1.3.15" evidence="3 8"/>
<organism evidence="10 11">
    <name type="scientific">Alteribacter keqinensis</name>
    <dbReference type="NCBI Taxonomy" id="2483800"/>
    <lineage>
        <taxon>Bacteria</taxon>
        <taxon>Bacillati</taxon>
        <taxon>Bacillota</taxon>
        <taxon>Bacilli</taxon>
        <taxon>Bacillales</taxon>
        <taxon>Bacillaceae</taxon>
        <taxon>Alteribacter</taxon>
    </lineage>
</organism>
<dbReference type="EMBL" id="RHIB01000001">
    <property type="protein sequence ID" value="RNA70364.1"/>
    <property type="molecule type" value="Genomic_DNA"/>
</dbReference>
<comment type="similarity">
    <text evidence="2 8">Belongs to the PHP hydrolase family. HisK subfamily.</text>
</comment>
<evidence type="ECO:0000256" key="8">
    <source>
        <dbReference type="RuleBase" id="RU366003"/>
    </source>
</evidence>
<dbReference type="GO" id="GO:0005737">
    <property type="term" value="C:cytoplasm"/>
    <property type="evidence" value="ECO:0007669"/>
    <property type="project" value="TreeGrafter"/>
</dbReference>
<comment type="catalytic activity">
    <reaction evidence="7 8">
        <text>L-histidinol phosphate + H2O = L-histidinol + phosphate</text>
        <dbReference type="Rhea" id="RHEA:14465"/>
        <dbReference type="ChEBI" id="CHEBI:15377"/>
        <dbReference type="ChEBI" id="CHEBI:43474"/>
        <dbReference type="ChEBI" id="CHEBI:57699"/>
        <dbReference type="ChEBI" id="CHEBI:57980"/>
        <dbReference type="EC" id="3.1.3.15"/>
    </reaction>
</comment>
<evidence type="ECO:0000256" key="2">
    <source>
        <dbReference type="ARBA" id="ARBA00009152"/>
    </source>
</evidence>
<dbReference type="NCBIfam" id="NF005996">
    <property type="entry name" value="PRK08123.1"/>
    <property type="match status" value="1"/>
</dbReference>
<keyword evidence="11" id="KW-1185">Reference proteome</keyword>
<dbReference type="OrthoDB" id="9775255at2"/>